<feature type="compositionally biased region" description="Basic and acidic residues" evidence="12">
    <location>
        <begin position="401"/>
        <end position="413"/>
    </location>
</feature>
<dbReference type="PROSITE" id="PS00028">
    <property type="entry name" value="ZINC_FINGER_C2H2_1"/>
    <property type="match status" value="5"/>
</dbReference>
<dbReference type="RefSeq" id="XP_054833919.1">
    <property type="nucleotide sequence ID" value="XM_054977944.1"/>
</dbReference>
<dbReference type="SMART" id="SM00355">
    <property type="entry name" value="ZnF_C2H2"/>
    <property type="match status" value="5"/>
</dbReference>
<dbReference type="GO" id="GO:0005634">
    <property type="term" value="C:nucleus"/>
    <property type="evidence" value="ECO:0007669"/>
    <property type="project" value="UniProtKB-SubCell"/>
</dbReference>
<evidence type="ECO:0000256" key="2">
    <source>
        <dbReference type="ARBA" id="ARBA00006991"/>
    </source>
</evidence>
<dbReference type="Gene3D" id="1.10.4020.10">
    <property type="entry name" value="DNA breaking-rejoining enzymes"/>
    <property type="match status" value="1"/>
</dbReference>
<dbReference type="PROSITE" id="PS50157">
    <property type="entry name" value="ZINC_FINGER_C2H2_2"/>
    <property type="match status" value="5"/>
</dbReference>
<feature type="domain" description="C2H2-type" evidence="13">
    <location>
        <begin position="545"/>
        <end position="572"/>
    </location>
</feature>
<evidence type="ECO:0000313" key="17">
    <source>
        <dbReference type="RefSeq" id="XP_054833920.1"/>
    </source>
</evidence>
<dbReference type="PROSITE" id="PS50804">
    <property type="entry name" value="SCAN_BOX"/>
    <property type="match status" value="1"/>
</dbReference>
<protein>
    <submittedName>
        <fullName evidence="16 17">Zinc finger protein 394-like</fullName>
    </submittedName>
</protein>
<dbReference type="Gene3D" id="3.30.160.60">
    <property type="entry name" value="Classic Zinc Finger"/>
    <property type="match status" value="5"/>
</dbReference>
<dbReference type="SUPFAM" id="SSF57667">
    <property type="entry name" value="beta-beta-alpha zinc fingers"/>
    <property type="match status" value="3"/>
</dbReference>
<dbReference type="KEGG" id="emc:129328706"/>
<evidence type="ECO:0000256" key="7">
    <source>
        <dbReference type="ARBA" id="ARBA00023015"/>
    </source>
</evidence>
<dbReference type="FunFam" id="3.30.160.60:FF:000557">
    <property type="entry name" value="zinc finger and SCAN domain-containing protein 29"/>
    <property type="match status" value="1"/>
</dbReference>
<keyword evidence="5 11" id="KW-0863">Zinc-finger</keyword>
<evidence type="ECO:0000256" key="8">
    <source>
        <dbReference type="ARBA" id="ARBA00023125"/>
    </source>
</evidence>
<feature type="region of interest" description="Disordered" evidence="12">
    <location>
        <begin position="401"/>
        <end position="435"/>
    </location>
</feature>
<dbReference type="InterPro" id="IPR038269">
    <property type="entry name" value="SCAN_sf"/>
</dbReference>
<dbReference type="PANTHER" id="PTHR23226">
    <property type="entry name" value="ZINC FINGER AND SCAN DOMAIN-CONTAINING"/>
    <property type="match status" value="1"/>
</dbReference>
<keyword evidence="15" id="KW-1185">Reference proteome</keyword>
<keyword evidence="4" id="KW-0677">Repeat</keyword>
<dbReference type="SMART" id="SM00431">
    <property type="entry name" value="SCAN"/>
    <property type="match status" value="1"/>
</dbReference>
<feature type="domain" description="C2H2-type" evidence="13">
    <location>
        <begin position="573"/>
        <end position="600"/>
    </location>
</feature>
<keyword evidence="3" id="KW-0479">Metal-binding</keyword>
<keyword evidence="8" id="KW-0238">DNA-binding</keyword>
<dbReference type="InterPro" id="IPR013087">
    <property type="entry name" value="Znf_C2H2_type"/>
</dbReference>
<feature type="region of interest" description="Disordered" evidence="12">
    <location>
        <begin position="1"/>
        <end position="29"/>
    </location>
</feature>
<accession>A0AA97JAY5</accession>
<dbReference type="FunFam" id="3.30.160.60:FF:000512">
    <property type="entry name" value="zinc finger protein 197 isoform X1"/>
    <property type="match status" value="1"/>
</dbReference>
<dbReference type="GO" id="GO:0000978">
    <property type="term" value="F:RNA polymerase II cis-regulatory region sequence-specific DNA binding"/>
    <property type="evidence" value="ECO:0007669"/>
    <property type="project" value="TreeGrafter"/>
</dbReference>
<dbReference type="RefSeq" id="XP_054833920.1">
    <property type="nucleotide sequence ID" value="XM_054977945.1"/>
</dbReference>
<evidence type="ECO:0000256" key="3">
    <source>
        <dbReference type="ARBA" id="ARBA00022723"/>
    </source>
</evidence>
<evidence type="ECO:0000256" key="9">
    <source>
        <dbReference type="ARBA" id="ARBA00023163"/>
    </source>
</evidence>
<dbReference type="InterPro" id="IPR003309">
    <property type="entry name" value="SCAN_dom"/>
</dbReference>
<evidence type="ECO:0000256" key="6">
    <source>
        <dbReference type="ARBA" id="ARBA00022833"/>
    </source>
</evidence>
<gene>
    <name evidence="16 17" type="primary">LOC129328706</name>
</gene>
<dbReference type="Pfam" id="PF02023">
    <property type="entry name" value="SCAN"/>
    <property type="match status" value="1"/>
</dbReference>
<feature type="region of interest" description="Disordered" evidence="12">
    <location>
        <begin position="274"/>
        <end position="297"/>
    </location>
</feature>
<evidence type="ECO:0000256" key="1">
    <source>
        <dbReference type="ARBA" id="ARBA00004123"/>
    </source>
</evidence>
<evidence type="ECO:0000256" key="4">
    <source>
        <dbReference type="ARBA" id="ARBA00022737"/>
    </source>
</evidence>
<dbReference type="Proteomes" id="UP001190640">
    <property type="component" value="Chromosome 4"/>
</dbReference>
<organism evidence="15 16">
    <name type="scientific">Eublepharis macularius</name>
    <name type="common">Leopard gecko</name>
    <name type="synonym">Cyrtodactylus macularius</name>
    <dbReference type="NCBI Taxonomy" id="481883"/>
    <lineage>
        <taxon>Eukaryota</taxon>
        <taxon>Metazoa</taxon>
        <taxon>Chordata</taxon>
        <taxon>Craniata</taxon>
        <taxon>Vertebrata</taxon>
        <taxon>Euteleostomi</taxon>
        <taxon>Lepidosauria</taxon>
        <taxon>Squamata</taxon>
        <taxon>Bifurcata</taxon>
        <taxon>Gekkota</taxon>
        <taxon>Eublepharidae</taxon>
        <taxon>Eublepharinae</taxon>
        <taxon>Eublepharis</taxon>
    </lineage>
</organism>
<dbReference type="SUPFAM" id="SSF47353">
    <property type="entry name" value="Retrovirus capsid dimerization domain-like"/>
    <property type="match status" value="1"/>
</dbReference>
<evidence type="ECO:0000259" key="14">
    <source>
        <dbReference type="PROSITE" id="PS50804"/>
    </source>
</evidence>
<evidence type="ECO:0000313" key="16">
    <source>
        <dbReference type="RefSeq" id="XP_054833919.1"/>
    </source>
</evidence>
<dbReference type="Pfam" id="PF00096">
    <property type="entry name" value="zf-C2H2"/>
    <property type="match status" value="4"/>
</dbReference>
<reference evidence="16 17" key="1">
    <citation type="submission" date="2025-04" db="UniProtKB">
        <authorList>
            <consortium name="RefSeq"/>
        </authorList>
    </citation>
    <scope>IDENTIFICATION</scope>
    <source>
        <tissue evidence="16 17">Blood</tissue>
    </source>
</reference>
<dbReference type="FunFam" id="3.30.160.60:FF:000380">
    <property type="entry name" value="zinc finger protein 2 isoform X2"/>
    <property type="match status" value="1"/>
</dbReference>
<dbReference type="InterPro" id="IPR036236">
    <property type="entry name" value="Znf_C2H2_sf"/>
</dbReference>
<dbReference type="FunFam" id="1.10.4020.10:FF:000001">
    <property type="entry name" value="zinc finger protein 263 isoform X1"/>
    <property type="match status" value="1"/>
</dbReference>
<evidence type="ECO:0000313" key="15">
    <source>
        <dbReference type="Proteomes" id="UP001190640"/>
    </source>
</evidence>
<sequence>MLKDQPGMKMEEQNEGGPKSMEGLERVSKVPPVSQKGCIREFLQRMPAQQIKEEAGEGLQRWEVQWQEFLKTVESSHVGWGVPQLPEEPTPWDDTKAFLASFEQVAEACWWPKEEWAARLLPALSGEAKQAYNRLDSRDREDYGKVKAAILRGDALSREKSRQCFRHFCYQDAEGPREAHSRLQELCHRWLKVERHSKEQILELLILEQFLTVLPPEIQAWVRERGPETCSQAVALAEDFLQRQREVQRQQPQVTMPFEEVVPSFCEPALVPSGPAHQQLHRETKQEPESGDASMLGTKGWVSLDVGEKYAAEELERLRQHRMSVWRGEENVAQFCLPENTPRTKQESHSVQEVDTSVPFEGSFQDLKEDAFQRRVHTDVWQARGDSGKIDQQTILDQVETHRASPEEAKENLSRGPELGETSEILHEPKTQQERQLRNRVGKSVFSGVRKEILDDTLPVPKTKTFPVVGTALKQSSDLLKQSDEETPYQCAECGKCFGRKRHLFVHRKTHMGNTLYDCSACEKRFVWISDLTRHQRIHTGEKPYACALCGRRFSSHSSLINHKKTHGGERPFQCPDCGKRFVFKAHLTRHQRVHLDRKSYTCSECGKSFCQISLLILHKSTHAEEKLLSQPLETLDFQPECL</sequence>
<evidence type="ECO:0000256" key="10">
    <source>
        <dbReference type="ARBA" id="ARBA00023242"/>
    </source>
</evidence>
<dbReference type="PANTHER" id="PTHR23226:SF379">
    <property type="entry name" value="C2H2-TYPE DOMAIN-CONTAINING PROTEIN"/>
    <property type="match status" value="1"/>
</dbReference>
<feature type="domain" description="C2H2-type" evidence="13">
    <location>
        <begin position="601"/>
        <end position="628"/>
    </location>
</feature>
<feature type="domain" description="C2H2-type" evidence="13">
    <location>
        <begin position="517"/>
        <end position="544"/>
    </location>
</feature>
<feature type="domain" description="C2H2-type" evidence="13">
    <location>
        <begin position="489"/>
        <end position="516"/>
    </location>
</feature>
<evidence type="ECO:0000256" key="12">
    <source>
        <dbReference type="SAM" id="MobiDB-lite"/>
    </source>
</evidence>
<evidence type="ECO:0000259" key="13">
    <source>
        <dbReference type="PROSITE" id="PS50157"/>
    </source>
</evidence>
<keyword evidence="7" id="KW-0805">Transcription regulation</keyword>
<evidence type="ECO:0000256" key="11">
    <source>
        <dbReference type="PROSITE-ProRule" id="PRU00042"/>
    </source>
</evidence>
<dbReference type="FunFam" id="3.30.160.60:FF:001235">
    <property type="entry name" value="Si:ch211-119o8.6"/>
    <property type="match status" value="1"/>
</dbReference>
<proteinExistence type="inferred from homology"/>
<keyword evidence="10" id="KW-0539">Nucleus</keyword>
<dbReference type="FunFam" id="3.30.160.60:FF:000939">
    <property type="entry name" value="zinc finger protein 8 isoform X1"/>
    <property type="match status" value="1"/>
</dbReference>
<evidence type="ECO:0000256" key="5">
    <source>
        <dbReference type="ARBA" id="ARBA00022771"/>
    </source>
</evidence>
<name>A0AA97JAY5_EUBMA</name>
<feature type="compositionally biased region" description="Basic and acidic residues" evidence="12">
    <location>
        <begin position="424"/>
        <end position="435"/>
    </location>
</feature>
<dbReference type="AlphaFoldDB" id="A0AA97JAY5"/>
<comment type="similarity">
    <text evidence="2">Belongs to the krueppel C2H2-type zinc-finger protein family.</text>
</comment>
<dbReference type="GeneID" id="129328706"/>
<dbReference type="GO" id="GO:0000981">
    <property type="term" value="F:DNA-binding transcription factor activity, RNA polymerase II-specific"/>
    <property type="evidence" value="ECO:0007669"/>
    <property type="project" value="TreeGrafter"/>
</dbReference>
<feature type="domain" description="SCAN box" evidence="14">
    <location>
        <begin position="162"/>
        <end position="244"/>
    </location>
</feature>
<comment type="subcellular location">
    <subcellularLocation>
        <location evidence="1">Nucleus</location>
    </subcellularLocation>
</comment>
<dbReference type="GO" id="GO:0008270">
    <property type="term" value="F:zinc ion binding"/>
    <property type="evidence" value="ECO:0007669"/>
    <property type="project" value="UniProtKB-KW"/>
</dbReference>
<keyword evidence="9" id="KW-0804">Transcription</keyword>
<keyword evidence="6" id="KW-0862">Zinc</keyword>
<dbReference type="CDD" id="cd07936">
    <property type="entry name" value="SCAN"/>
    <property type="match status" value="1"/>
</dbReference>